<keyword evidence="2" id="KW-0597">Phosphoprotein</keyword>
<dbReference type="PANTHER" id="PTHR20863">
    <property type="entry name" value="ACYL CARRIER PROTEIN"/>
    <property type="match status" value="1"/>
</dbReference>
<feature type="domain" description="Carrier" evidence="3">
    <location>
        <begin position="6"/>
        <end position="84"/>
    </location>
</feature>
<evidence type="ECO:0000313" key="5">
    <source>
        <dbReference type="Proteomes" id="UP000681155"/>
    </source>
</evidence>
<reference evidence="4 5" key="1">
    <citation type="submission" date="2021-05" db="EMBL/GenBank/DDBJ databases">
        <title>Complete genome of the cytokinin-producing biocontrol strain Pseudomonas fluorescens G20-18.</title>
        <authorList>
            <person name="Nielsen T.K."/>
            <person name="Mekureyaw M.F."/>
            <person name="Hansen L.H."/>
            <person name="Nicolaisen M.H."/>
            <person name="Roitsch T.G."/>
            <person name="Hennessy R.C."/>
        </authorList>
    </citation>
    <scope>NUCLEOTIDE SEQUENCE [LARGE SCALE GENOMIC DNA]</scope>
    <source>
        <strain evidence="4 5">G20-18</strain>
    </source>
</reference>
<dbReference type="Proteomes" id="UP000681155">
    <property type="component" value="Chromosome"/>
</dbReference>
<dbReference type="InterPro" id="IPR003231">
    <property type="entry name" value="ACP"/>
</dbReference>
<gene>
    <name evidence="4" type="ORF">KJF94_05905</name>
</gene>
<dbReference type="SUPFAM" id="SSF47336">
    <property type="entry name" value="ACP-like"/>
    <property type="match status" value="1"/>
</dbReference>
<evidence type="ECO:0000259" key="3">
    <source>
        <dbReference type="PROSITE" id="PS50075"/>
    </source>
</evidence>
<protein>
    <submittedName>
        <fullName evidence="4">Acyl carrier protein</fullName>
    </submittedName>
</protein>
<keyword evidence="1" id="KW-0596">Phosphopantetheine</keyword>
<dbReference type="PANTHER" id="PTHR20863:SF76">
    <property type="entry name" value="CARRIER DOMAIN-CONTAINING PROTEIN"/>
    <property type="match status" value="1"/>
</dbReference>
<sequence length="89" mass="10032">MSDILSAKLETERRVIRIVSSYLSVDSQDVEFGLRLVEDLYVDSIGLVEIVMVLNESFGIELPEPGVRKWRTVGDVCWLVESVVDKVSC</sequence>
<evidence type="ECO:0000313" key="4">
    <source>
        <dbReference type="EMBL" id="QVW26804.1"/>
    </source>
</evidence>
<keyword evidence="5" id="KW-1185">Reference proteome</keyword>
<name>A0ABX8F4H2_9PSED</name>
<proteinExistence type="predicted"/>
<dbReference type="Gene3D" id="1.10.1200.10">
    <property type="entry name" value="ACP-like"/>
    <property type="match status" value="1"/>
</dbReference>
<dbReference type="Pfam" id="PF00550">
    <property type="entry name" value="PP-binding"/>
    <property type="match status" value="1"/>
</dbReference>
<dbReference type="PROSITE" id="PS50075">
    <property type="entry name" value="CARRIER"/>
    <property type="match status" value="1"/>
</dbReference>
<organism evidence="4 5">
    <name type="scientific">Pseudomonas hormoni</name>
    <dbReference type="NCBI Taxonomy" id="3093767"/>
    <lineage>
        <taxon>Bacteria</taxon>
        <taxon>Pseudomonadati</taxon>
        <taxon>Pseudomonadota</taxon>
        <taxon>Gammaproteobacteria</taxon>
        <taxon>Pseudomonadales</taxon>
        <taxon>Pseudomonadaceae</taxon>
        <taxon>Pseudomonas</taxon>
    </lineage>
</organism>
<evidence type="ECO:0000256" key="2">
    <source>
        <dbReference type="ARBA" id="ARBA00022553"/>
    </source>
</evidence>
<dbReference type="InterPro" id="IPR009081">
    <property type="entry name" value="PP-bd_ACP"/>
</dbReference>
<accession>A0ABX8F4H2</accession>
<dbReference type="EMBL" id="CP075566">
    <property type="protein sequence ID" value="QVW26804.1"/>
    <property type="molecule type" value="Genomic_DNA"/>
</dbReference>
<evidence type="ECO:0000256" key="1">
    <source>
        <dbReference type="ARBA" id="ARBA00022450"/>
    </source>
</evidence>
<dbReference type="InterPro" id="IPR036736">
    <property type="entry name" value="ACP-like_sf"/>
</dbReference>